<evidence type="ECO:0000313" key="1">
    <source>
        <dbReference type="EMBL" id="CBX96419.1"/>
    </source>
</evidence>
<dbReference type="VEuPathDB" id="FungiDB:LEMA_uP106840.1"/>
<sequence>MNYGVTTSYVFGCNQLLRHLIRLLTTKNSQDGGGKRHVCEDIMACTAGANTVNCEKN</sequence>
<accession>E4ZYY4</accession>
<reference evidence="2" key="1">
    <citation type="journal article" date="2011" name="Nat. Commun.">
        <title>Effector diversification within compartments of the Leptosphaeria maculans genome affected by Repeat-Induced Point mutations.</title>
        <authorList>
            <person name="Rouxel T."/>
            <person name="Grandaubert J."/>
            <person name="Hane J.K."/>
            <person name="Hoede C."/>
            <person name="van de Wouw A.P."/>
            <person name="Couloux A."/>
            <person name="Dominguez V."/>
            <person name="Anthouard V."/>
            <person name="Bally P."/>
            <person name="Bourras S."/>
            <person name="Cozijnsen A.J."/>
            <person name="Ciuffetti L.M."/>
            <person name="Degrave A."/>
            <person name="Dilmaghani A."/>
            <person name="Duret L."/>
            <person name="Fudal I."/>
            <person name="Goodwin S.B."/>
            <person name="Gout L."/>
            <person name="Glaser N."/>
            <person name="Linglin J."/>
            <person name="Kema G.H.J."/>
            <person name="Lapalu N."/>
            <person name="Lawrence C.B."/>
            <person name="May K."/>
            <person name="Meyer M."/>
            <person name="Ollivier B."/>
            <person name="Poulain J."/>
            <person name="Schoch C.L."/>
            <person name="Simon A."/>
            <person name="Spatafora J.W."/>
            <person name="Stachowiak A."/>
            <person name="Turgeon B.G."/>
            <person name="Tyler B.M."/>
            <person name="Vincent D."/>
            <person name="Weissenbach J."/>
            <person name="Amselem J."/>
            <person name="Quesneville H."/>
            <person name="Oliver R.P."/>
            <person name="Wincker P."/>
            <person name="Balesdent M.-H."/>
            <person name="Howlett B.J."/>
        </authorList>
    </citation>
    <scope>NUCLEOTIDE SEQUENCE [LARGE SCALE GENOMIC DNA]</scope>
    <source>
        <strain evidence="2">JN3 / isolate v23.1.3 / race Av1-4-5-6-7-8</strain>
    </source>
</reference>
<dbReference type="AlphaFoldDB" id="E4ZYY4"/>
<dbReference type="InParanoid" id="E4ZYY4"/>
<gene>
    <name evidence="1" type="ORF">LEMA_uP106840.1</name>
</gene>
<evidence type="ECO:0000313" key="2">
    <source>
        <dbReference type="Proteomes" id="UP000002668"/>
    </source>
</evidence>
<dbReference type="EMBL" id="FP929129">
    <property type="protein sequence ID" value="CBX96419.1"/>
    <property type="molecule type" value="Genomic_DNA"/>
</dbReference>
<name>E4ZYY4_LEPMJ</name>
<organism evidence="2">
    <name type="scientific">Leptosphaeria maculans (strain JN3 / isolate v23.1.3 / race Av1-4-5-6-7-8)</name>
    <name type="common">Blackleg fungus</name>
    <name type="synonym">Phoma lingam</name>
    <dbReference type="NCBI Taxonomy" id="985895"/>
    <lineage>
        <taxon>Eukaryota</taxon>
        <taxon>Fungi</taxon>
        <taxon>Dikarya</taxon>
        <taxon>Ascomycota</taxon>
        <taxon>Pezizomycotina</taxon>
        <taxon>Dothideomycetes</taxon>
        <taxon>Pleosporomycetidae</taxon>
        <taxon>Pleosporales</taxon>
        <taxon>Pleosporineae</taxon>
        <taxon>Leptosphaeriaceae</taxon>
        <taxon>Plenodomus</taxon>
        <taxon>Plenodomus lingam/Leptosphaeria maculans species complex</taxon>
    </lineage>
</organism>
<keyword evidence="2" id="KW-1185">Reference proteome</keyword>
<dbReference type="HOGENOM" id="CLU_2996897_0_0_1"/>
<dbReference type="Proteomes" id="UP000002668">
    <property type="component" value="Genome"/>
</dbReference>
<proteinExistence type="predicted"/>
<protein>
    <submittedName>
        <fullName evidence="1">Predicted protein</fullName>
    </submittedName>
</protein>